<feature type="compositionally biased region" description="Polar residues" evidence="1">
    <location>
        <begin position="194"/>
        <end position="204"/>
    </location>
</feature>
<keyword evidence="3" id="KW-1185">Reference proteome</keyword>
<protein>
    <submittedName>
        <fullName evidence="2">Uncharacterized protein</fullName>
    </submittedName>
</protein>
<evidence type="ECO:0000256" key="1">
    <source>
        <dbReference type="SAM" id="MobiDB-lite"/>
    </source>
</evidence>
<feature type="region of interest" description="Disordered" evidence="1">
    <location>
        <begin position="183"/>
        <end position="236"/>
    </location>
</feature>
<sequence>RLQKMEGLKEDATNFQQFKPSGSTRMATDEQAPGSGFGCHSNQYDYVDPAKSVWSFGLYCTIQEDLDLKSWPYFESCKKIWEKAEARPKVDRGIFTSFADVVRKREETGAGRDRGDSNCVLTSSSRSTNQTKFYMKHQENSLRRTVKANTSRSKRVPPCLFQYDDPISEELSLSLEPISSSSSHFSSDCDGENNDSAHNRNPSLVSKRDRDSAITERKKQPLLHPRMSTPASNSSVLSKRRYPPTCLFPYEDSFVEECSLEPVSSSSSHFSDVDLELSEIAYLQSRISSIAYANTPPSATQECTIRRGNTSQRNFSVQQNPTSPQPPLAQEKVVEVNTTPNNQPQQPHVIFPSAEFPTLASASTSTSIPAKNPDSGKIPKLMEIKLDMKDKLDASPTSPEIKVVENGLVRVPTQQSPGAKYDEIAKGNGTIAPIMSM</sequence>
<feature type="compositionally biased region" description="Basic and acidic residues" evidence="1">
    <location>
        <begin position="206"/>
        <end position="219"/>
    </location>
</feature>
<dbReference type="Proteomes" id="UP001642540">
    <property type="component" value="Unassembled WGS sequence"/>
</dbReference>
<comment type="caution">
    <text evidence="2">The sequence shown here is derived from an EMBL/GenBank/DDBJ whole genome shotgun (WGS) entry which is preliminary data.</text>
</comment>
<feature type="non-terminal residue" evidence="2">
    <location>
        <position position="1"/>
    </location>
</feature>
<gene>
    <name evidence="2" type="ORF">ODALV1_LOCUS24277</name>
</gene>
<organism evidence="2 3">
    <name type="scientific">Orchesella dallaii</name>
    <dbReference type="NCBI Taxonomy" id="48710"/>
    <lineage>
        <taxon>Eukaryota</taxon>
        <taxon>Metazoa</taxon>
        <taxon>Ecdysozoa</taxon>
        <taxon>Arthropoda</taxon>
        <taxon>Hexapoda</taxon>
        <taxon>Collembola</taxon>
        <taxon>Entomobryomorpha</taxon>
        <taxon>Entomobryoidea</taxon>
        <taxon>Orchesellidae</taxon>
        <taxon>Orchesellinae</taxon>
        <taxon>Orchesella</taxon>
    </lineage>
</organism>
<evidence type="ECO:0000313" key="3">
    <source>
        <dbReference type="Proteomes" id="UP001642540"/>
    </source>
</evidence>
<accession>A0ABP1RNH4</accession>
<name>A0ABP1RNH4_9HEXA</name>
<reference evidence="2 3" key="1">
    <citation type="submission" date="2024-08" db="EMBL/GenBank/DDBJ databases">
        <authorList>
            <person name="Cucini C."/>
            <person name="Frati F."/>
        </authorList>
    </citation>
    <scope>NUCLEOTIDE SEQUENCE [LARGE SCALE GENOMIC DNA]</scope>
</reference>
<dbReference type="EMBL" id="CAXLJM020000089">
    <property type="protein sequence ID" value="CAL8131688.1"/>
    <property type="molecule type" value="Genomic_DNA"/>
</dbReference>
<evidence type="ECO:0000313" key="2">
    <source>
        <dbReference type="EMBL" id="CAL8131688.1"/>
    </source>
</evidence>
<proteinExistence type="predicted"/>